<proteinExistence type="predicted"/>
<dbReference type="AlphaFoldDB" id="A0AAN4YEC1"/>
<protein>
    <submittedName>
        <fullName evidence="1">Unnamed protein product</fullName>
    </submittedName>
</protein>
<dbReference type="EMBL" id="BSYA01000043">
    <property type="protein sequence ID" value="GMG28271.1"/>
    <property type="molecule type" value="Genomic_DNA"/>
</dbReference>
<reference evidence="1" key="1">
    <citation type="submission" date="2023-04" db="EMBL/GenBank/DDBJ databases">
        <title>Aspergillus oryzae NBRC 4228.</title>
        <authorList>
            <person name="Ichikawa N."/>
            <person name="Sato H."/>
            <person name="Tonouchi N."/>
        </authorList>
    </citation>
    <scope>NUCLEOTIDE SEQUENCE</scope>
    <source>
        <strain evidence="1">NBRC 4228</strain>
    </source>
</reference>
<accession>A0AAN4YEC1</accession>
<evidence type="ECO:0000313" key="2">
    <source>
        <dbReference type="Proteomes" id="UP001165205"/>
    </source>
</evidence>
<organism evidence="1 2">
    <name type="scientific">Aspergillus oryzae</name>
    <name type="common">Yellow koji mold</name>
    <dbReference type="NCBI Taxonomy" id="5062"/>
    <lineage>
        <taxon>Eukaryota</taxon>
        <taxon>Fungi</taxon>
        <taxon>Dikarya</taxon>
        <taxon>Ascomycota</taxon>
        <taxon>Pezizomycotina</taxon>
        <taxon>Eurotiomycetes</taxon>
        <taxon>Eurotiomycetidae</taxon>
        <taxon>Eurotiales</taxon>
        <taxon>Aspergillaceae</taxon>
        <taxon>Aspergillus</taxon>
        <taxon>Aspergillus subgen. Circumdati</taxon>
    </lineage>
</organism>
<dbReference type="Proteomes" id="UP001165205">
    <property type="component" value="Unassembled WGS sequence"/>
</dbReference>
<comment type="caution">
    <text evidence="1">The sequence shown here is derived from an EMBL/GenBank/DDBJ whole genome shotgun (WGS) entry which is preliminary data.</text>
</comment>
<evidence type="ECO:0000313" key="1">
    <source>
        <dbReference type="EMBL" id="GMG28271.1"/>
    </source>
</evidence>
<sequence>MEISHFSKQPYLIISHRFFPHLSSISFVLESFQESTVIVMSWYEIGNKNGYNEGYYAGREAALKELKNQEGIDKTKRACLDELLHRDPQVRIYLRVMDLLVIQTNQLTQITEYILLFERYSRLSR</sequence>
<gene>
    <name evidence="1" type="ORF">Aory04_000473300</name>
</gene>
<name>A0AAN4YEC1_ASPOZ</name>